<dbReference type="InterPro" id="IPR002575">
    <property type="entry name" value="Aminoglycoside_PTrfase"/>
</dbReference>
<proteinExistence type="predicted"/>
<evidence type="ECO:0000313" key="3">
    <source>
        <dbReference type="Proteomes" id="UP000504882"/>
    </source>
</evidence>
<evidence type="ECO:0000313" key="2">
    <source>
        <dbReference type="EMBL" id="TDE90056.1"/>
    </source>
</evidence>
<organism evidence="2 3">
    <name type="scientific">Occultella glacieicola</name>
    <dbReference type="NCBI Taxonomy" id="2518684"/>
    <lineage>
        <taxon>Bacteria</taxon>
        <taxon>Bacillati</taxon>
        <taxon>Actinomycetota</taxon>
        <taxon>Actinomycetes</taxon>
        <taxon>Micrococcales</taxon>
        <taxon>Ruaniaceae</taxon>
        <taxon>Occultella</taxon>
    </lineage>
</organism>
<comment type="caution">
    <text evidence="2">The sequence shown here is derived from an EMBL/GenBank/DDBJ whole genome shotgun (WGS) entry which is preliminary data.</text>
</comment>
<accession>A0ABY2E4B3</accession>
<dbReference type="Proteomes" id="UP000504882">
    <property type="component" value="Unassembled WGS sequence"/>
</dbReference>
<name>A0ABY2E4B3_9MICO</name>
<protein>
    <submittedName>
        <fullName evidence="2">Aminoglycoside phosphotransferase</fullName>
    </submittedName>
</protein>
<dbReference type="InterPro" id="IPR011009">
    <property type="entry name" value="Kinase-like_dom_sf"/>
</dbReference>
<dbReference type="Pfam" id="PF01636">
    <property type="entry name" value="APH"/>
    <property type="match status" value="1"/>
</dbReference>
<sequence>MKILPDSPNLDHLRRQAKDLLAGLRDGEPTASLADAQAALAQQYGFRTWPDLKAEVEHRRGSEEVAPSSLAAALAERYDLGTVTAPMRSVQRSDDLGRRWALDTDRGRWSVSSVESWWPIVDADRDVELQEAAAAAGVQLPLPMRGPAGAVVEEIDGVPWRVTRWRHSGAPLGAPVAARFTSKVGAILATIHGLGFEVDRISPWHAARFSDEPWAQVAVRVRAAGVPWADAFNAATQELEHLADLGSAPVDPSTAVLTHNSLGPAKVRREHGGGLVVVGWEHAGGQPPAWELADVLATWTIDPSGAVNVTGARALVEGYAAVADGVPRLDEAAFRGFAMSMCNYVAGQVDAALDADRAATTTPGRGEVAERDFTARSVTHLLTHLPRRSAFAQLLEATTLVR</sequence>
<reference evidence="2 3" key="1">
    <citation type="submission" date="2019-03" db="EMBL/GenBank/DDBJ databases">
        <title>Genomic features of bacteria from cold environments.</title>
        <authorList>
            <person name="Shen L."/>
        </authorList>
    </citation>
    <scope>NUCLEOTIDE SEQUENCE [LARGE SCALE GENOMIC DNA]</scope>
    <source>
        <strain evidence="3">T3246-1</strain>
    </source>
</reference>
<dbReference type="RefSeq" id="WP_133109311.1">
    <property type="nucleotide sequence ID" value="NZ_SMNA01000010.1"/>
</dbReference>
<evidence type="ECO:0000259" key="1">
    <source>
        <dbReference type="Pfam" id="PF01636"/>
    </source>
</evidence>
<dbReference type="SUPFAM" id="SSF56112">
    <property type="entry name" value="Protein kinase-like (PK-like)"/>
    <property type="match status" value="1"/>
</dbReference>
<feature type="domain" description="Aminoglycoside phosphotransferase" evidence="1">
    <location>
        <begin position="98"/>
        <end position="323"/>
    </location>
</feature>
<gene>
    <name evidence="2" type="ORF">EXU48_19255</name>
</gene>
<dbReference type="EMBL" id="SMNA01000010">
    <property type="protein sequence ID" value="TDE90056.1"/>
    <property type="molecule type" value="Genomic_DNA"/>
</dbReference>
<keyword evidence="3" id="KW-1185">Reference proteome</keyword>
<dbReference type="Gene3D" id="3.90.1200.10">
    <property type="match status" value="1"/>
</dbReference>